<evidence type="ECO:0000313" key="6">
    <source>
        <dbReference type="Proteomes" id="UP000029499"/>
    </source>
</evidence>
<sequence length="329" mass="35907">MSFVSVERLDKRYGNTEVFSDIGFTIERGEFITLLGPSGCGKSTLLRAIAGLTPINAGRILLDGQDLAPFGPQKRDIGMVFQSYALFPNMNVEQNVAFGLRMQKVKGAESTRRVAEVLALVELGEFAKRYPHQLSGGQCQRVALARSLVTRPRLLLLDEPLSALDARIRKHLREQIRQIQRELGLTTIFVTHDQEEALTMSDRIFLMNKGRIVQSGDAQSLYTAPADAFAAGFIGNYNLLDAAQASALLQRPIHTRVAIRPEAIELGASGALDGEIRSHSLLGNVIRYRVQAHGVLLVVDVLNRAAADLLPDGQRVSLTIGPDALCAVA</sequence>
<dbReference type="EMBL" id="CP009533">
    <property type="protein sequence ID" value="AIS16925.1"/>
    <property type="molecule type" value="Genomic_DNA"/>
</dbReference>
<dbReference type="HOGENOM" id="CLU_000604_1_1_6"/>
<dbReference type="AlphaFoldDB" id="A0A089YTB4"/>
<dbReference type="InterPro" id="IPR003593">
    <property type="entry name" value="AAA+_ATPase"/>
</dbReference>
<keyword evidence="1" id="KW-0813">Transport</keyword>
<dbReference type="GO" id="GO:0016887">
    <property type="term" value="F:ATP hydrolysis activity"/>
    <property type="evidence" value="ECO:0007669"/>
    <property type="project" value="InterPro"/>
</dbReference>
<dbReference type="PANTHER" id="PTHR42781">
    <property type="entry name" value="SPERMIDINE/PUTRESCINE IMPORT ATP-BINDING PROTEIN POTA"/>
    <property type="match status" value="1"/>
</dbReference>
<evidence type="ECO:0000259" key="4">
    <source>
        <dbReference type="PROSITE" id="PS50893"/>
    </source>
</evidence>
<keyword evidence="6" id="KW-1185">Reference proteome</keyword>
<accession>A0A089YTB4</accession>
<dbReference type="STRING" id="216142.LT40_05680"/>
<dbReference type="PANTHER" id="PTHR42781:SF4">
    <property type="entry name" value="SPERMIDINE_PUTRESCINE IMPORT ATP-BINDING PROTEIN POTA"/>
    <property type="match status" value="1"/>
</dbReference>
<keyword evidence="2" id="KW-0547">Nucleotide-binding</keyword>
<evidence type="ECO:0000256" key="3">
    <source>
        <dbReference type="ARBA" id="ARBA00022840"/>
    </source>
</evidence>
<gene>
    <name evidence="5" type="ORF">LT40_05680</name>
</gene>
<dbReference type="eggNOG" id="COG3842">
    <property type="taxonomic scope" value="Bacteria"/>
</dbReference>
<dbReference type="Proteomes" id="UP000029499">
    <property type="component" value="Chromosome"/>
</dbReference>
<dbReference type="GO" id="GO:0043190">
    <property type="term" value="C:ATP-binding cassette (ABC) transporter complex"/>
    <property type="evidence" value="ECO:0007669"/>
    <property type="project" value="InterPro"/>
</dbReference>
<reference evidence="5 6" key="1">
    <citation type="journal article" date="2015" name="J. Biotechnol.">
        <title>Complete genome sequence of Pseudomonas rhizosphaerae IH5T (=DSM 16299T), a phosphate-solubilizing rhizobacterium for bacterial biofertilizer.</title>
        <authorList>
            <person name="Kwak Y."/>
            <person name="Jung B.K."/>
            <person name="Shin J.H."/>
        </authorList>
    </citation>
    <scope>NUCLEOTIDE SEQUENCE [LARGE SCALE GENOMIC DNA]</scope>
    <source>
        <strain evidence="5">DSM 16299</strain>
    </source>
</reference>
<dbReference type="InterPro" id="IPR027417">
    <property type="entry name" value="P-loop_NTPase"/>
</dbReference>
<feature type="domain" description="ABC transporter" evidence="4">
    <location>
        <begin position="4"/>
        <end position="234"/>
    </location>
</feature>
<dbReference type="KEGG" id="prh:LT40_05680"/>
<dbReference type="GO" id="GO:0022857">
    <property type="term" value="F:transmembrane transporter activity"/>
    <property type="evidence" value="ECO:0007669"/>
    <property type="project" value="InterPro"/>
</dbReference>
<evidence type="ECO:0000313" key="5">
    <source>
        <dbReference type="EMBL" id="AIS16925.1"/>
    </source>
</evidence>
<dbReference type="GO" id="GO:0005524">
    <property type="term" value="F:ATP binding"/>
    <property type="evidence" value="ECO:0007669"/>
    <property type="project" value="UniProtKB-KW"/>
</dbReference>
<dbReference type="PROSITE" id="PS00211">
    <property type="entry name" value="ABC_TRANSPORTER_1"/>
    <property type="match status" value="1"/>
</dbReference>
<keyword evidence="3 5" id="KW-0067">ATP-binding</keyword>
<proteinExistence type="predicted"/>
<dbReference type="Gene3D" id="3.40.50.300">
    <property type="entry name" value="P-loop containing nucleotide triphosphate hydrolases"/>
    <property type="match status" value="1"/>
</dbReference>
<dbReference type="Pfam" id="PF00005">
    <property type="entry name" value="ABC_tran"/>
    <property type="match status" value="1"/>
</dbReference>
<dbReference type="PROSITE" id="PS50893">
    <property type="entry name" value="ABC_TRANSPORTER_2"/>
    <property type="match status" value="1"/>
</dbReference>
<dbReference type="FunFam" id="3.40.50.300:FF:002690">
    <property type="entry name" value="Spermidine/putrescine ABC transporter ATP-binding protein"/>
    <property type="match status" value="1"/>
</dbReference>
<dbReference type="SMART" id="SM00382">
    <property type="entry name" value="AAA"/>
    <property type="match status" value="1"/>
</dbReference>
<evidence type="ECO:0000256" key="1">
    <source>
        <dbReference type="ARBA" id="ARBA00022448"/>
    </source>
</evidence>
<dbReference type="RefSeq" id="WP_043187454.1">
    <property type="nucleotide sequence ID" value="NZ_CP009533.1"/>
</dbReference>
<dbReference type="Pfam" id="PF08402">
    <property type="entry name" value="TOBE_2"/>
    <property type="match status" value="1"/>
</dbReference>
<dbReference type="InterPro" id="IPR008995">
    <property type="entry name" value="Mo/tungstate-bd_C_term_dom"/>
</dbReference>
<dbReference type="InterPro" id="IPR013611">
    <property type="entry name" value="Transp-assoc_OB_typ2"/>
</dbReference>
<protein>
    <submittedName>
        <fullName evidence="5">Spermidine/putrescine ABC transporter ATP-binding protein</fullName>
    </submittedName>
</protein>
<organism evidence="5 6">
    <name type="scientific">Pseudomonas rhizosphaerae</name>
    <dbReference type="NCBI Taxonomy" id="216142"/>
    <lineage>
        <taxon>Bacteria</taxon>
        <taxon>Pseudomonadati</taxon>
        <taxon>Pseudomonadota</taxon>
        <taxon>Gammaproteobacteria</taxon>
        <taxon>Pseudomonadales</taxon>
        <taxon>Pseudomonadaceae</taxon>
        <taxon>Pseudomonas</taxon>
    </lineage>
</organism>
<dbReference type="InterPro" id="IPR017871">
    <property type="entry name" value="ABC_transporter-like_CS"/>
</dbReference>
<dbReference type="OrthoDB" id="9802264at2"/>
<dbReference type="InterPro" id="IPR050093">
    <property type="entry name" value="ABC_SmlMolc_Importer"/>
</dbReference>
<dbReference type="SUPFAM" id="SSF52540">
    <property type="entry name" value="P-loop containing nucleoside triphosphate hydrolases"/>
    <property type="match status" value="1"/>
</dbReference>
<evidence type="ECO:0000256" key="2">
    <source>
        <dbReference type="ARBA" id="ARBA00022741"/>
    </source>
</evidence>
<name>A0A089YTB4_9PSED</name>
<dbReference type="InterPro" id="IPR003439">
    <property type="entry name" value="ABC_transporter-like_ATP-bd"/>
</dbReference>
<dbReference type="SUPFAM" id="SSF50331">
    <property type="entry name" value="MOP-like"/>
    <property type="match status" value="1"/>
</dbReference>